<gene>
    <name evidence="2" type="ORF">CEPIT_LOCUS33874</name>
</gene>
<evidence type="ECO:0000313" key="3">
    <source>
        <dbReference type="Proteomes" id="UP001152523"/>
    </source>
</evidence>
<organism evidence="2 3">
    <name type="scientific">Cuscuta epithymum</name>
    <dbReference type="NCBI Taxonomy" id="186058"/>
    <lineage>
        <taxon>Eukaryota</taxon>
        <taxon>Viridiplantae</taxon>
        <taxon>Streptophyta</taxon>
        <taxon>Embryophyta</taxon>
        <taxon>Tracheophyta</taxon>
        <taxon>Spermatophyta</taxon>
        <taxon>Magnoliopsida</taxon>
        <taxon>eudicotyledons</taxon>
        <taxon>Gunneridae</taxon>
        <taxon>Pentapetalae</taxon>
        <taxon>asterids</taxon>
        <taxon>lamiids</taxon>
        <taxon>Solanales</taxon>
        <taxon>Convolvulaceae</taxon>
        <taxon>Cuscuteae</taxon>
        <taxon>Cuscuta</taxon>
        <taxon>Cuscuta subgen. Cuscuta</taxon>
    </lineage>
</organism>
<evidence type="ECO:0000256" key="1">
    <source>
        <dbReference type="SAM" id="MobiDB-lite"/>
    </source>
</evidence>
<feature type="region of interest" description="Disordered" evidence="1">
    <location>
        <begin position="27"/>
        <end position="46"/>
    </location>
</feature>
<comment type="caution">
    <text evidence="2">The sequence shown here is derived from an EMBL/GenBank/DDBJ whole genome shotgun (WGS) entry which is preliminary data.</text>
</comment>
<dbReference type="Proteomes" id="UP001152523">
    <property type="component" value="Unassembled WGS sequence"/>
</dbReference>
<protein>
    <submittedName>
        <fullName evidence="2">Uncharacterized protein</fullName>
    </submittedName>
</protein>
<accession>A0AAV0FH33</accession>
<keyword evidence="3" id="KW-1185">Reference proteome</keyword>
<dbReference type="EMBL" id="CAMAPF010000982">
    <property type="protein sequence ID" value="CAH9134622.1"/>
    <property type="molecule type" value="Genomic_DNA"/>
</dbReference>
<feature type="compositionally biased region" description="Polar residues" evidence="1">
    <location>
        <begin position="27"/>
        <end position="45"/>
    </location>
</feature>
<evidence type="ECO:0000313" key="2">
    <source>
        <dbReference type="EMBL" id="CAH9134622.1"/>
    </source>
</evidence>
<sequence length="141" mass="15603">MSGWGDYPQMNWDQRMVYDAYGASMSQFNPSQPFNDPPEASTSYQPDADENLIFYQPDVDKGLAERFQDVLKAADQPLYADCRDGLGPGQPARNRIGPLLCGPGPVNRFGPGTGLPARWYSGPGPGPVRAGIYLFFFLKFF</sequence>
<proteinExistence type="predicted"/>
<dbReference type="AlphaFoldDB" id="A0AAV0FH33"/>
<reference evidence="2" key="1">
    <citation type="submission" date="2022-07" db="EMBL/GenBank/DDBJ databases">
        <authorList>
            <person name="Macas J."/>
            <person name="Novak P."/>
            <person name="Neumann P."/>
        </authorList>
    </citation>
    <scope>NUCLEOTIDE SEQUENCE</scope>
</reference>
<name>A0AAV0FH33_9ASTE</name>